<dbReference type="Gene3D" id="3.30.1180.10">
    <property type="match status" value="1"/>
</dbReference>
<evidence type="ECO:0000256" key="1">
    <source>
        <dbReference type="ARBA" id="ARBA00023121"/>
    </source>
</evidence>
<organism evidence="2 3">
    <name type="scientific">Actinotalea soli</name>
    <dbReference type="NCBI Taxonomy" id="2819234"/>
    <lineage>
        <taxon>Bacteria</taxon>
        <taxon>Bacillati</taxon>
        <taxon>Actinomycetota</taxon>
        <taxon>Actinomycetes</taxon>
        <taxon>Micrococcales</taxon>
        <taxon>Cellulomonadaceae</taxon>
        <taxon>Actinotalea</taxon>
    </lineage>
</organism>
<name>A0A939RV27_9CELL</name>
<dbReference type="PANTHER" id="PTHR33434">
    <property type="entry name" value="DEGV DOMAIN-CONTAINING PROTEIN DR_1986-RELATED"/>
    <property type="match status" value="1"/>
</dbReference>
<accession>A0A939RV27</accession>
<dbReference type="RefSeq" id="WP_208054336.1">
    <property type="nucleotide sequence ID" value="NZ_JAGEMK010000001.1"/>
</dbReference>
<keyword evidence="1" id="KW-0446">Lipid-binding</keyword>
<dbReference type="NCBIfam" id="TIGR00762">
    <property type="entry name" value="DegV"/>
    <property type="match status" value="1"/>
</dbReference>
<dbReference type="GO" id="GO:0008289">
    <property type="term" value="F:lipid binding"/>
    <property type="evidence" value="ECO:0007669"/>
    <property type="project" value="UniProtKB-KW"/>
</dbReference>
<dbReference type="InterPro" id="IPR043168">
    <property type="entry name" value="DegV_C"/>
</dbReference>
<proteinExistence type="predicted"/>
<protein>
    <submittedName>
        <fullName evidence="2">DegV family protein</fullName>
    </submittedName>
</protein>
<dbReference type="SUPFAM" id="SSF82549">
    <property type="entry name" value="DAK1/DegV-like"/>
    <property type="match status" value="1"/>
</dbReference>
<sequence length="280" mass="28328">MDRRVAVVTDSTASLPALALETAEVVVVPLQVVIDGTPYLEGVDLSPSSLVEALRRGGTVTTSQPGPEAFSRVYARVAARGAREIISVHISGALSGTVTSAELAAQTAGVPVTVVDSRTVGMGLGFAALAAAQAGGDGAAAAQAARRRAATSRVLFAVDSLDHLRRGGRLGPMAAALGTVLGLRPVLGVEAGTIEVVEKARTGGRARDRIVEISAAEVVRRGRCDVAVHHLGQPDLAAATAERLQDLCGTAVRAVHVAEVSAVLAAHVGPGLLAVVLSDG</sequence>
<dbReference type="InterPro" id="IPR003797">
    <property type="entry name" value="DegV"/>
</dbReference>
<dbReference type="AlphaFoldDB" id="A0A939RV27"/>
<dbReference type="Pfam" id="PF02645">
    <property type="entry name" value="DegV"/>
    <property type="match status" value="1"/>
</dbReference>
<dbReference type="EMBL" id="JAGEMK010000001">
    <property type="protein sequence ID" value="MBO1750716.1"/>
    <property type="molecule type" value="Genomic_DNA"/>
</dbReference>
<evidence type="ECO:0000313" key="3">
    <source>
        <dbReference type="Proteomes" id="UP000664209"/>
    </source>
</evidence>
<gene>
    <name evidence="2" type="ORF">J4G33_02750</name>
</gene>
<dbReference type="PROSITE" id="PS51482">
    <property type="entry name" value="DEGV"/>
    <property type="match status" value="1"/>
</dbReference>
<evidence type="ECO:0000313" key="2">
    <source>
        <dbReference type="EMBL" id="MBO1750716.1"/>
    </source>
</evidence>
<reference evidence="2" key="1">
    <citation type="submission" date="2021-03" db="EMBL/GenBank/DDBJ databases">
        <title>Actinotalea soli sp. nov., isolated from soil.</title>
        <authorList>
            <person name="Ping W."/>
            <person name="Zhang J."/>
        </authorList>
    </citation>
    <scope>NUCLEOTIDE SEQUENCE</scope>
    <source>
        <strain evidence="2">BY-33</strain>
    </source>
</reference>
<dbReference type="Proteomes" id="UP000664209">
    <property type="component" value="Unassembled WGS sequence"/>
</dbReference>
<comment type="caution">
    <text evidence="2">The sequence shown here is derived from an EMBL/GenBank/DDBJ whole genome shotgun (WGS) entry which is preliminary data.</text>
</comment>
<keyword evidence="3" id="KW-1185">Reference proteome</keyword>
<dbReference type="Gene3D" id="3.40.50.10170">
    <property type="match status" value="1"/>
</dbReference>
<dbReference type="PANTHER" id="PTHR33434:SF2">
    <property type="entry name" value="FATTY ACID-BINDING PROTEIN TM_1468"/>
    <property type="match status" value="1"/>
</dbReference>
<dbReference type="InterPro" id="IPR050270">
    <property type="entry name" value="DegV_domain_contain"/>
</dbReference>